<dbReference type="Proteomes" id="UP000001593">
    <property type="component" value="Unassembled WGS sequence"/>
</dbReference>
<evidence type="ECO:0000256" key="3">
    <source>
        <dbReference type="ARBA" id="ARBA00023242"/>
    </source>
</evidence>
<dbReference type="InParanoid" id="A7T4H2"/>
<dbReference type="EMBL" id="DS470871">
    <property type="protein sequence ID" value="EDO29141.1"/>
    <property type="molecule type" value="Genomic_DNA"/>
</dbReference>
<name>A7T4H2_NEMVE</name>
<dbReference type="PROSITE" id="PS00841">
    <property type="entry name" value="XPG_1"/>
    <property type="match status" value="1"/>
</dbReference>
<dbReference type="PANTHER" id="PTHR16171:SF7">
    <property type="entry name" value="DNA REPAIR PROTEIN RAD2"/>
    <property type="match status" value="1"/>
</dbReference>
<dbReference type="Pfam" id="PF00752">
    <property type="entry name" value="XPG_N"/>
    <property type="match status" value="1"/>
</dbReference>
<keyword evidence="3" id="KW-0539">Nucleus</keyword>
<dbReference type="GO" id="GO:0005634">
    <property type="term" value="C:nucleus"/>
    <property type="evidence" value="ECO:0007669"/>
    <property type="project" value="UniProtKB-SubCell"/>
</dbReference>
<dbReference type="Gene3D" id="3.40.50.1010">
    <property type="entry name" value="5'-nuclease"/>
    <property type="match status" value="1"/>
</dbReference>
<dbReference type="PANTHER" id="PTHR16171">
    <property type="entry name" value="DNA REPAIR PROTEIN COMPLEMENTING XP-G CELLS-RELATED"/>
    <property type="match status" value="1"/>
</dbReference>
<reference evidence="5 6" key="1">
    <citation type="journal article" date="2007" name="Science">
        <title>Sea anemone genome reveals ancestral eumetazoan gene repertoire and genomic organization.</title>
        <authorList>
            <person name="Putnam N.H."/>
            <person name="Srivastava M."/>
            <person name="Hellsten U."/>
            <person name="Dirks B."/>
            <person name="Chapman J."/>
            <person name="Salamov A."/>
            <person name="Terry A."/>
            <person name="Shapiro H."/>
            <person name="Lindquist E."/>
            <person name="Kapitonov V.V."/>
            <person name="Jurka J."/>
            <person name="Genikhovich G."/>
            <person name="Grigoriev I.V."/>
            <person name="Lucas S.M."/>
            <person name="Steele R.E."/>
            <person name="Finnerty J.R."/>
            <person name="Technau U."/>
            <person name="Martindale M.Q."/>
            <person name="Rokhsar D.S."/>
        </authorList>
    </citation>
    <scope>NUCLEOTIDE SEQUENCE [LARGE SCALE GENOMIC DNA]</scope>
    <source>
        <strain evidence="6">CH2 X CH6</strain>
    </source>
</reference>
<sequence length="67" mass="7350">DASILMNQAVKGMRDGFGNPVPNAPLFVLFHRLCKLLFYRVKPVFVFDGGVPVLKKKTLVRACDSGG</sequence>
<accession>A7T4H2</accession>
<evidence type="ECO:0000313" key="6">
    <source>
        <dbReference type="Proteomes" id="UP000001593"/>
    </source>
</evidence>
<dbReference type="AlphaFoldDB" id="A7T4H2"/>
<dbReference type="InterPro" id="IPR029060">
    <property type="entry name" value="PIN-like_dom_sf"/>
</dbReference>
<keyword evidence="2" id="KW-0540">Nuclease</keyword>
<dbReference type="InterPro" id="IPR019974">
    <property type="entry name" value="XPG_CS"/>
</dbReference>
<evidence type="ECO:0000259" key="4">
    <source>
        <dbReference type="SMART" id="SM00485"/>
    </source>
</evidence>
<evidence type="ECO:0000313" key="5">
    <source>
        <dbReference type="EMBL" id="EDO29141.1"/>
    </source>
</evidence>
<dbReference type="PhylomeDB" id="A7T4H2"/>
<keyword evidence="2" id="KW-0378">Hydrolase</keyword>
<proteinExistence type="predicted"/>
<evidence type="ECO:0000256" key="2">
    <source>
        <dbReference type="ARBA" id="ARBA00022759"/>
    </source>
</evidence>
<comment type="subcellular location">
    <subcellularLocation>
        <location evidence="1">Nucleus</location>
    </subcellularLocation>
</comment>
<keyword evidence="6" id="KW-1185">Reference proteome</keyword>
<feature type="non-terminal residue" evidence="5">
    <location>
        <position position="1"/>
    </location>
</feature>
<organism evidence="5 6">
    <name type="scientific">Nematostella vectensis</name>
    <name type="common">Starlet sea anemone</name>
    <dbReference type="NCBI Taxonomy" id="45351"/>
    <lineage>
        <taxon>Eukaryota</taxon>
        <taxon>Metazoa</taxon>
        <taxon>Cnidaria</taxon>
        <taxon>Anthozoa</taxon>
        <taxon>Hexacorallia</taxon>
        <taxon>Actiniaria</taxon>
        <taxon>Edwardsiidae</taxon>
        <taxon>Nematostella</taxon>
    </lineage>
</organism>
<dbReference type="SMART" id="SM00485">
    <property type="entry name" value="XPGN"/>
    <property type="match status" value="1"/>
</dbReference>
<dbReference type="HOGENOM" id="CLU_2819956_0_0_1"/>
<dbReference type="GO" id="GO:0004519">
    <property type="term" value="F:endonuclease activity"/>
    <property type="evidence" value="ECO:0007669"/>
    <property type="project" value="UniProtKB-KW"/>
</dbReference>
<gene>
    <name evidence="5" type="ORF">NEMVEDRAFT_v1g145574</name>
</gene>
<protein>
    <recommendedName>
        <fullName evidence="4">XPG N-terminal domain-containing protein</fullName>
    </recommendedName>
</protein>
<feature type="domain" description="XPG N-terminal" evidence="4">
    <location>
        <begin position="1"/>
        <end position="64"/>
    </location>
</feature>
<dbReference type="GO" id="GO:0016788">
    <property type="term" value="F:hydrolase activity, acting on ester bonds"/>
    <property type="evidence" value="ECO:0007669"/>
    <property type="project" value="InterPro"/>
</dbReference>
<evidence type="ECO:0000256" key="1">
    <source>
        <dbReference type="ARBA" id="ARBA00004123"/>
    </source>
</evidence>
<dbReference type="eggNOG" id="KOG2520">
    <property type="taxonomic scope" value="Eukaryota"/>
</dbReference>
<dbReference type="STRING" id="45351.A7T4H2"/>
<dbReference type="InterPro" id="IPR006085">
    <property type="entry name" value="XPG_DNA_repair_N"/>
</dbReference>
<dbReference type="SUPFAM" id="SSF88723">
    <property type="entry name" value="PIN domain-like"/>
    <property type="match status" value="1"/>
</dbReference>
<keyword evidence="2" id="KW-0255">Endonuclease</keyword>